<feature type="transmembrane region" description="Helical" evidence="8">
    <location>
        <begin position="121"/>
        <end position="141"/>
    </location>
</feature>
<organism evidence="10 11">
    <name type="scientific">Cloeon dipterum</name>
    <dbReference type="NCBI Taxonomy" id="197152"/>
    <lineage>
        <taxon>Eukaryota</taxon>
        <taxon>Metazoa</taxon>
        <taxon>Ecdysozoa</taxon>
        <taxon>Arthropoda</taxon>
        <taxon>Hexapoda</taxon>
        <taxon>Insecta</taxon>
        <taxon>Pterygota</taxon>
        <taxon>Palaeoptera</taxon>
        <taxon>Ephemeroptera</taxon>
        <taxon>Pisciforma</taxon>
        <taxon>Baetidae</taxon>
        <taxon>Cloeon</taxon>
    </lineage>
</organism>
<evidence type="ECO:0000256" key="1">
    <source>
        <dbReference type="ARBA" id="ARBA00004589"/>
    </source>
</evidence>
<dbReference type="AlphaFoldDB" id="A0A8S1CNV0"/>
<evidence type="ECO:0000256" key="9">
    <source>
        <dbReference type="SAM" id="SignalP"/>
    </source>
</evidence>
<evidence type="ECO:0000256" key="5">
    <source>
        <dbReference type="ARBA" id="ARBA00022989"/>
    </source>
</evidence>
<evidence type="ECO:0000313" key="10">
    <source>
        <dbReference type="EMBL" id="CAB3371355.1"/>
    </source>
</evidence>
<dbReference type="Proteomes" id="UP000494165">
    <property type="component" value="Unassembled WGS sequence"/>
</dbReference>
<dbReference type="InterPro" id="IPR045860">
    <property type="entry name" value="Snake_toxin-like_sf"/>
</dbReference>
<reference evidence="10 11" key="1">
    <citation type="submission" date="2020-04" db="EMBL/GenBank/DDBJ databases">
        <authorList>
            <person name="Alioto T."/>
            <person name="Alioto T."/>
            <person name="Gomez Garrido J."/>
        </authorList>
    </citation>
    <scope>NUCLEOTIDE SEQUENCE [LARGE SCALE GENOMIC DNA]</scope>
</reference>
<evidence type="ECO:0000256" key="4">
    <source>
        <dbReference type="ARBA" id="ARBA00022729"/>
    </source>
</evidence>
<dbReference type="GO" id="GO:0030431">
    <property type="term" value="P:sleep"/>
    <property type="evidence" value="ECO:0007669"/>
    <property type="project" value="InterPro"/>
</dbReference>
<protein>
    <recommendedName>
        <fullName evidence="12">Protein sleepless</fullName>
    </recommendedName>
</protein>
<gene>
    <name evidence="10" type="ORF">CLODIP_2_CD05918</name>
</gene>
<dbReference type="GO" id="GO:0098552">
    <property type="term" value="C:side of membrane"/>
    <property type="evidence" value="ECO:0007669"/>
    <property type="project" value="UniProtKB-KW"/>
</dbReference>
<evidence type="ECO:0008006" key="12">
    <source>
        <dbReference type="Google" id="ProtNLM"/>
    </source>
</evidence>
<evidence type="ECO:0000256" key="2">
    <source>
        <dbReference type="ARBA" id="ARBA00022622"/>
    </source>
</evidence>
<comment type="caution">
    <text evidence="10">The sequence shown here is derived from an EMBL/GenBank/DDBJ whole genome shotgun (WGS) entry which is preliminary data.</text>
</comment>
<keyword evidence="11" id="KW-1185">Reference proteome</keyword>
<dbReference type="InterPro" id="IPR050975">
    <property type="entry name" value="Sleep_regulator"/>
</dbReference>
<name>A0A8S1CNV0_9INSE</name>
<keyword evidence="3 8" id="KW-0812">Transmembrane</keyword>
<dbReference type="PANTHER" id="PTHR33562:SF14">
    <property type="entry name" value="PROTEIN QUIVER"/>
    <property type="match status" value="1"/>
</dbReference>
<keyword evidence="6" id="KW-0325">Glycoprotein</keyword>
<keyword evidence="2" id="KW-0336">GPI-anchor</keyword>
<dbReference type="GO" id="GO:0032222">
    <property type="term" value="P:regulation of synaptic transmission, cholinergic"/>
    <property type="evidence" value="ECO:0007669"/>
    <property type="project" value="InterPro"/>
</dbReference>
<sequence length="142" mass="15438">MSAKFFCLAALALVLCAQTGYAIQCFVCNSNTDKACMEDVPPESLQQDCKNAPDGATYSMCRKIVQHIDFEVNGLPADHRVIRSCGYDTSNYVDKCYQRAGFGGRQEVCSCTVDFCNSAPGISSMSVMLTVAVAALARFLLY</sequence>
<keyword evidence="7" id="KW-0449">Lipoprotein</keyword>
<proteinExistence type="predicted"/>
<feature type="signal peptide" evidence="9">
    <location>
        <begin position="1"/>
        <end position="22"/>
    </location>
</feature>
<keyword evidence="8" id="KW-0472">Membrane</keyword>
<feature type="chain" id="PRO_5035791517" description="Protein sleepless" evidence="9">
    <location>
        <begin position="23"/>
        <end position="142"/>
    </location>
</feature>
<evidence type="ECO:0000256" key="8">
    <source>
        <dbReference type="SAM" id="Phobius"/>
    </source>
</evidence>
<evidence type="ECO:0000256" key="7">
    <source>
        <dbReference type="ARBA" id="ARBA00023288"/>
    </source>
</evidence>
<keyword evidence="4 9" id="KW-0732">Signal</keyword>
<evidence type="ECO:0000256" key="3">
    <source>
        <dbReference type="ARBA" id="ARBA00022692"/>
    </source>
</evidence>
<comment type="subcellular location">
    <subcellularLocation>
        <location evidence="1">Membrane</location>
        <topology evidence="1">Lipid-anchor</topology>
        <topology evidence="1">GPI-anchor</topology>
    </subcellularLocation>
</comment>
<accession>A0A8S1CNV0</accession>
<evidence type="ECO:0000256" key="6">
    <source>
        <dbReference type="ARBA" id="ARBA00023180"/>
    </source>
</evidence>
<dbReference type="EMBL" id="CADEPI010000060">
    <property type="protein sequence ID" value="CAB3371355.1"/>
    <property type="molecule type" value="Genomic_DNA"/>
</dbReference>
<keyword evidence="5 8" id="KW-1133">Transmembrane helix</keyword>
<dbReference type="OrthoDB" id="6496929at2759"/>
<dbReference type="InterPro" id="IPR031424">
    <property type="entry name" value="QVR-like"/>
</dbReference>
<dbReference type="SUPFAM" id="SSF57302">
    <property type="entry name" value="Snake toxin-like"/>
    <property type="match status" value="1"/>
</dbReference>
<dbReference type="Pfam" id="PF17064">
    <property type="entry name" value="QVR"/>
    <property type="match status" value="1"/>
</dbReference>
<dbReference type="PANTHER" id="PTHR33562">
    <property type="entry name" value="ATILLA, ISOFORM B-RELATED-RELATED"/>
    <property type="match status" value="1"/>
</dbReference>
<evidence type="ECO:0000313" key="11">
    <source>
        <dbReference type="Proteomes" id="UP000494165"/>
    </source>
</evidence>